<dbReference type="OrthoDB" id="1652909at2"/>
<evidence type="ECO:0000313" key="4">
    <source>
        <dbReference type="Proteomes" id="UP000257144"/>
    </source>
</evidence>
<name>A0A3D8GRD4_9BACI</name>
<protein>
    <submittedName>
        <fullName evidence="3">Transposase</fullName>
    </submittedName>
</protein>
<proteinExistence type="predicted"/>
<evidence type="ECO:0000256" key="2">
    <source>
        <dbReference type="SAM" id="MobiDB-lite"/>
    </source>
</evidence>
<keyword evidence="1" id="KW-0175">Coiled coil</keyword>
<dbReference type="EMBL" id="QNQT01000003">
    <property type="protein sequence ID" value="RDU36887.1"/>
    <property type="molecule type" value="Genomic_DNA"/>
</dbReference>
<evidence type="ECO:0000256" key="1">
    <source>
        <dbReference type="SAM" id="Coils"/>
    </source>
</evidence>
<keyword evidence="4" id="KW-1185">Reference proteome</keyword>
<dbReference type="Proteomes" id="UP000257144">
    <property type="component" value="Unassembled WGS sequence"/>
</dbReference>
<organism evidence="3 4">
    <name type="scientific">Neobacillus piezotolerans</name>
    <dbReference type="NCBI Taxonomy" id="2259171"/>
    <lineage>
        <taxon>Bacteria</taxon>
        <taxon>Bacillati</taxon>
        <taxon>Bacillota</taxon>
        <taxon>Bacilli</taxon>
        <taxon>Bacillales</taxon>
        <taxon>Bacillaceae</taxon>
        <taxon>Neobacillus</taxon>
    </lineage>
</organism>
<feature type="coiled-coil region" evidence="1">
    <location>
        <begin position="76"/>
        <end position="103"/>
    </location>
</feature>
<feature type="region of interest" description="Disordered" evidence="2">
    <location>
        <begin position="299"/>
        <end position="318"/>
    </location>
</feature>
<dbReference type="RefSeq" id="WP_115451715.1">
    <property type="nucleotide sequence ID" value="NZ_QNQT01000003.1"/>
</dbReference>
<reference evidence="3 4" key="1">
    <citation type="submission" date="2018-07" db="EMBL/GenBank/DDBJ databases">
        <title>Bacillus sp. YLB-04 draft genome sequence.</title>
        <authorList>
            <person name="Yu L."/>
            <person name="Tang X."/>
        </authorList>
    </citation>
    <scope>NUCLEOTIDE SEQUENCE [LARGE SCALE GENOMIC DNA]</scope>
    <source>
        <strain evidence="3 4">YLB-04</strain>
    </source>
</reference>
<gene>
    <name evidence="3" type="ORF">DRW41_09285</name>
</gene>
<comment type="caution">
    <text evidence="3">The sequence shown here is derived from an EMBL/GenBank/DDBJ whole genome shotgun (WGS) entry which is preliminary data.</text>
</comment>
<dbReference type="AlphaFoldDB" id="A0A3D8GRD4"/>
<accession>A0A3D8GRD4</accession>
<sequence length="522" mass="60157">MVIHRSPSFVLTLELDSHPKLFSAADKELEILRVLYNTVLGNYLKLENQMKRLKEYKRCIRQLHGVKRKLALDEENPFLLNELECIREKLQDLREQYQLTEYASHAWAKGIRKHFGDRVNAAVAQKTASRAWLAFRNKLFGKAKKVVFLRKGEMVSFEGKTNTTGWRYSNNHLVYKDMSTPLKWSGLDSHVSEILSHLEKKTPFTYSIKKKGETLTITDFYHVKYVRIVRKTIRGKVRFFADLIIAGYPSPKGRKLGKGKVGLDIGTASLAVSSPDKAALFNLAEGVKDLAREIKLAQRKMDRSRRTTNPGNYHENGTVKKGRKVWQLSNRYRKQQARVRELNRKQAAIRKLSHQRLANSMLALGDAFFIETMNLKVLQKKAKETKVSEKTGKYAKKKRFGKTIGHRAPSMFVGILEQKVKSLGGSFKRVNTKTFKASQYCHVRNGFFKKPLSERWHVIDEETRIQRDLYSAFLLMNANSSGTKPKRIACMETFPGFKSLHDDEIHKIKIEKRKILNSGILL</sequence>
<evidence type="ECO:0000313" key="3">
    <source>
        <dbReference type="EMBL" id="RDU36887.1"/>
    </source>
</evidence>